<dbReference type="Pfam" id="PF13812">
    <property type="entry name" value="PPR_3"/>
    <property type="match status" value="1"/>
</dbReference>
<dbReference type="SUPFAM" id="SSF48452">
    <property type="entry name" value="TPR-like"/>
    <property type="match status" value="1"/>
</dbReference>
<dbReference type="NCBIfam" id="TIGR00756">
    <property type="entry name" value="PPR"/>
    <property type="match status" value="7"/>
</dbReference>
<gene>
    <name evidence="5" type="ORF">CVIRNUC_007721</name>
</gene>
<dbReference type="InterPro" id="IPR036915">
    <property type="entry name" value="Cyclin-like_sf"/>
</dbReference>
<organism evidence="5 6">
    <name type="scientific">Coccomyxa viridis</name>
    <dbReference type="NCBI Taxonomy" id="1274662"/>
    <lineage>
        <taxon>Eukaryota</taxon>
        <taxon>Viridiplantae</taxon>
        <taxon>Chlorophyta</taxon>
        <taxon>core chlorophytes</taxon>
        <taxon>Trebouxiophyceae</taxon>
        <taxon>Trebouxiophyceae incertae sedis</taxon>
        <taxon>Coccomyxaceae</taxon>
        <taxon>Coccomyxa</taxon>
    </lineage>
</organism>
<dbReference type="PANTHER" id="PTHR47934:SF6">
    <property type="entry name" value="MITOCHONDRIAL GROUP I INTRON SPLICING FACTOR CCM1-RELATED"/>
    <property type="match status" value="1"/>
</dbReference>
<sequence length="1061" mass="113525">MDYRDSRLQHNGMGKSGSWTPRGGRGGFHRGDGAAFGSSRGGAGYFHDDQQHNANFSCGQDSNDNGLEKALSGISLGKAFSGSIDGSEGGNRLQRAQSRGLDPSSYSAQRGYQTGPMRGGSGDLGPYSPGRMGGRGEPGASGQWQGRGRGSGPGMGPGRSDGERGQGYRKLWQQVTKVGRGQKLGDNAEAVPFSDMTVEDLLRIVRSLPPEESAVAAVSRGLFYLDSRALAALLKELHKVGLSNRASELFDWLRGLPENHELAHLCDVYTYTTIISQCGSHQQLRKALELVAEMRGHGVMCNVHTYSALMNVCIKANELELALDVYNQLLREGCQPNLVTYNILIDIYGKMGSWQEAVQVLDALEGQGTKPEVRTYNTIISACNRSGQPENALRVYERMLADGAQPTATTYTALISAYGKTGKIEEALRIFQDMVQRGCERNVITYSSLVAACEKAGRWQLALELLEEMHRDNCKPNVITFNSLIAACGQGGQWKAAQEVFEQMLPCGCKPDGMTYGILISAYDKGNQWCLALQALDEMQVQGHRPDVGIYNTALEVLARSGVLSAQLKAAQLFQAATRQGQLRMMPQGKSDLTCIAFTAGAAVLAVLQWLQDLRVKVTKNGFAGQSLGDQPALLLLRGKSGRSESPPADVAEAVNALMRAVHFPAAASITSQGVRVELDVNGSAGWLESEELDVLLLPLLVAMQRKLPTEVLCTDEAACAQRCAKAFLAVKEFEDSHPLSGKSTADEDGGVRRRDAVGRLVALGRSLGLHEECIHDSVQLLDRLSRMGLSSDTLASSVLGAIALISAKQGERAEPADEAIERATGCAKGSLNDTTVQLCSILGGDTGAISALRILHLYMERLGCDFQDSVALERTAGNALQLMAEAVYSPAFLDFRPSLVAAGVLTSSRKAAGVWPFWPSSLAQLTGYADPGTGHFRAAVESADKLHRHRSPTDHLELRQQMSATQAQLLQLTSSPRASVNTAAILMRASSAGAPTSTGAMSSPAGTGPPHTPLSLRGGLSPIGQELLRTLSPSSEALQSMTTPQRAMSMGVPNVLNLPE</sequence>
<keyword evidence="6" id="KW-1185">Reference proteome</keyword>
<feature type="region of interest" description="Disordered" evidence="3">
    <location>
        <begin position="1"/>
        <end position="48"/>
    </location>
</feature>
<dbReference type="Proteomes" id="UP001314263">
    <property type="component" value="Unassembled WGS sequence"/>
</dbReference>
<evidence type="ECO:0000313" key="6">
    <source>
        <dbReference type="Proteomes" id="UP001314263"/>
    </source>
</evidence>
<dbReference type="CDD" id="cd00043">
    <property type="entry name" value="CYCLIN_SF"/>
    <property type="match status" value="1"/>
</dbReference>
<comment type="caution">
    <text evidence="5">The sequence shown here is derived from an EMBL/GenBank/DDBJ whole genome shotgun (WGS) entry which is preliminary data.</text>
</comment>
<evidence type="ECO:0000256" key="1">
    <source>
        <dbReference type="ARBA" id="ARBA00022737"/>
    </source>
</evidence>
<feature type="region of interest" description="Disordered" evidence="3">
    <location>
        <begin position="84"/>
        <end position="166"/>
    </location>
</feature>
<dbReference type="GO" id="GO:0005739">
    <property type="term" value="C:mitochondrion"/>
    <property type="evidence" value="ECO:0007669"/>
    <property type="project" value="TreeGrafter"/>
</dbReference>
<feature type="repeat" description="PPR" evidence="2">
    <location>
        <begin position="302"/>
        <end position="336"/>
    </location>
</feature>
<dbReference type="PANTHER" id="PTHR47934">
    <property type="entry name" value="PENTATRICOPEPTIDE REPEAT-CONTAINING PROTEIN PET309, MITOCHONDRIAL"/>
    <property type="match status" value="1"/>
</dbReference>
<feature type="repeat" description="PPR" evidence="2">
    <location>
        <begin position="337"/>
        <end position="371"/>
    </location>
</feature>
<dbReference type="GO" id="GO:0007005">
    <property type="term" value="P:mitochondrion organization"/>
    <property type="evidence" value="ECO:0007669"/>
    <property type="project" value="TreeGrafter"/>
</dbReference>
<evidence type="ECO:0000256" key="2">
    <source>
        <dbReference type="PROSITE-ProRule" id="PRU00708"/>
    </source>
</evidence>
<dbReference type="Gene3D" id="1.10.472.10">
    <property type="entry name" value="Cyclin-like"/>
    <property type="match status" value="2"/>
</dbReference>
<protein>
    <recommendedName>
        <fullName evidence="4">PROP1-like PPR domain-containing protein</fullName>
    </recommendedName>
</protein>
<dbReference type="PROSITE" id="PS51375">
    <property type="entry name" value="PPR"/>
    <property type="match status" value="8"/>
</dbReference>
<feature type="repeat" description="PPR" evidence="2">
    <location>
        <begin position="477"/>
        <end position="511"/>
    </location>
</feature>
<proteinExistence type="predicted"/>
<dbReference type="CDD" id="cd20529">
    <property type="entry name" value="CYCLIN_CCNJ-like_rpt2"/>
    <property type="match status" value="1"/>
</dbReference>
<feature type="compositionally biased region" description="Gly residues" evidence="3">
    <location>
        <begin position="131"/>
        <end position="159"/>
    </location>
</feature>
<feature type="repeat" description="PPR" evidence="2">
    <location>
        <begin position="372"/>
        <end position="406"/>
    </location>
</feature>
<feature type="region of interest" description="Disordered" evidence="3">
    <location>
        <begin position="994"/>
        <end position="1021"/>
    </location>
</feature>
<dbReference type="InterPro" id="IPR011990">
    <property type="entry name" value="TPR-like_helical_dom_sf"/>
</dbReference>
<reference evidence="5 6" key="1">
    <citation type="submission" date="2023-10" db="EMBL/GenBank/DDBJ databases">
        <authorList>
            <person name="Maclean D."/>
            <person name="Macfadyen A."/>
        </authorList>
    </citation>
    <scope>NUCLEOTIDE SEQUENCE [LARGE SCALE GENOMIC DNA]</scope>
</reference>
<feature type="region of interest" description="Disordered" evidence="3">
    <location>
        <begin position="1037"/>
        <end position="1061"/>
    </location>
</feature>
<dbReference type="InterPro" id="IPR051114">
    <property type="entry name" value="Mito_RNA_Proc_CCM1"/>
</dbReference>
<evidence type="ECO:0000313" key="5">
    <source>
        <dbReference type="EMBL" id="CAK0784517.1"/>
    </source>
</evidence>
<dbReference type="Pfam" id="PF17177">
    <property type="entry name" value="PPR_long"/>
    <property type="match status" value="1"/>
</dbReference>
<feature type="compositionally biased region" description="Polar residues" evidence="3">
    <location>
        <begin position="1037"/>
        <end position="1047"/>
    </location>
</feature>
<dbReference type="Gene3D" id="1.25.40.10">
    <property type="entry name" value="Tetratricopeptide repeat domain"/>
    <property type="match status" value="3"/>
</dbReference>
<feature type="repeat" description="PPR" evidence="2">
    <location>
        <begin position="442"/>
        <end position="476"/>
    </location>
</feature>
<accession>A0AAV1IBN3</accession>
<keyword evidence="1" id="KW-0677">Repeat</keyword>
<evidence type="ECO:0000259" key="4">
    <source>
        <dbReference type="Pfam" id="PF17177"/>
    </source>
</evidence>
<dbReference type="AlphaFoldDB" id="A0AAV1IBN3"/>
<dbReference type="GO" id="GO:0006396">
    <property type="term" value="P:RNA processing"/>
    <property type="evidence" value="ECO:0007669"/>
    <property type="project" value="TreeGrafter"/>
</dbReference>
<evidence type="ECO:0000256" key="3">
    <source>
        <dbReference type="SAM" id="MobiDB-lite"/>
    </source>
</evidence>
<feature type="domain" description="PROP1-like PPR" evidence="4">
    <location>
        <begin position="272"/>
        <end position="423"/>
    </location>
</feature>
<dbReference type="SUPFAM" id="SSF47954">
    <property type="entry name" value="Cyclin-like"/>
    <property type="match status" value="1"/>
</dbReference>
<feature type="repeat" description="PPR" evidence="2">
    <location>
        <begin position="512"/>
        <end position="546"/>
    </location>
</feature>
<dbReference type="InterPro" id="IPR002885">
    <property type="entry name" value="PPR_rpt"/>
</dbReference>
<dbReference type="InterPro" id="IPR033443">
    <property type="entry name" value="PROP1-like_PPR_dom"/>
</dbReference>
<name>A0AAV1IBN3_9CHLO</name>
<feature type="repeat" description="PPR" evidence="2">
    <location>
        <begin position="267"/>
        <end position="301"/>
    </location>
</feature>
<dbReference type="GO" id="GO:0003729">
    <property type="term" value="F:mRNA binding"/>
    <property type="evidence" value="ECO:0007669"/>
    <property type="project" value="TreeGrafter"/>
</dbReference>
<feature type="compositionally biased region" description="Low complexity" evidence="3">
    <location>
        <begin position="994"/>
        <end position="1004"/>
    </location>
</feature>
<dbReference type="EMBL" id="CAUYUE010000010">
    <property type="protein sequence ID" value="CAK0784517.1"/>
    <property type="molecule type" value="Genomic_DNA"/>
</dbReference>
<feature type="repeat" description="PPR" evidence="2">
    <location>
        <begin position="407"/>
        <end position="441"/>
    </location>
</feature>